<dbReference type="InterPro" id="IPR000917">
    <property type="entry name" value="Sulfatase_N"/>
</dbReference>
<evidence type="ECO:0000256" key="6">
    <source>
        <dbReference type="ARBA" id="ARBA00023136"/>
    </source>
</evidence>
<evidence type="ECO:0000259" key="8">
    <source>
        <dbReference type="Pfam" id="PF00884"/>
    </source>
</evidence>
<dbReference type="PANTHER" id="PTHR30443">
    <property type="entry name" value="INNER MEMBRANE PROTEIN"/>
    <property type="match status" value="1"/>
</dbReference>
<keyword evidence="5 7" id="KW-1133">Transmembrane helix</keyword>
<dbReference type="RefSeq" id="WP_115609973.1">
    <property type="nucleotide sequence ID" value="NZ_UFSB01000001.1"/>
</dbReference>
<feature type="domain" description="Sulfatase N-terminal" evidence="8">
    <location>
        <begin position="219"/>
        <end position="464"/>
    </location>
</feature>
<feature type="transmembrane region" description="Helical" evidence="7">
    <location>
        <begin position="36"/>
        <end position="56"/>
    </location>
</feature>
<dbReference type="GO" id="GO:0005886">
    <property type="term" value="C:plasma membrane"/>
    <property type="evidence" value="ECO:0007669"/>
    <property type="project" value="UniProtKB-SubCell"/>
</dbReference>
<dbReference type="CDD" id="cd16017">
    <property type="entry name" value="LptA"/>
    <property type="match status" value="1"/>
</dbReference>
<dbReference type="InterPro" id="IPR040423">
    <property type="entry name" value="PEA_transferase"/>
</dbReference>
<protein>
    <submittedName>
        <fullName evidence="9">Sulfatase</fullName>
        <ecNumber evidence="9">2.7.-.-</ecNumber>
    </submittedName>
</protein>
<dbReference type="AlphaFoldDB" id="A0A380VC30"/>
<dbReference type="Gene3D" id="3.40.720.10">
    <property type="entry name" value="Alkaline Phosphatase, subunit A"/>
    <property type="match status" value="1"/>
</dbReference>
<dbReference type="Pfam" id="PF00884">
    <property type="entry name" value="Sulfatase"/>
    <property type="match status" value="1"/>
</dbReference>
<dbReference type="InterPro" id="IPR017850">
    <property type="entry name" value="Alkaline_phosphatase_core_sf"/>
</dbReference>
<evidence type="ECO:0000313" key="10">
    <source>
        <dbReference type="Proteomes" id="UP000254507"/>
    </source>
</evidence>
<keyword evidence="6 7" id="KW-0472">Membrane</keyword>
<keyword evidence="3 9" id="KW-0808">Transferase</keyword>
<dbReference type="GO" id="GO:0009244">
    <property type="term" value="P:lipopolysaccharide core region biosynthetic process"/>
    <property type="evidence" value="ECO:0007669"/>
    <property type="project" value="TreeGrafter"/>
</dbReference>
<comment type="subcellular location">
    <subcellularLocation>
        <location evidence="1">Cell membrane</location>
        <topology evidence="1">Multi-pass membrane protein</topology>
    </subcellularLocation>
</comment>
<evidence type="ECO:0000256" key="2">
    <source>
        <dbReference type="ARBA" id="ARBA00022475"/>
    </source>
</evidence>
<dbReference type="PANTHER" id="PTHR30443:SF0">
    <property type="entry name" value="PHOSPHOETHANOLAMINE TRANSFERASE EPTA"/>
    <property type="match status" value="1"/>
</dbReference>
<accession>A0A380VC30</accession>
<evidence type="ECO:0000256" key="1">
    <source>
        <dbReference type="ARBA" id="ARBA00004651"/>
    </source>
</evidence>
<keyword evidence="4 7" id="KW-0812">Transmembrane</keyword>
<dbReference type="EC" id="2.7.-.-" evidence="9"/>
<feature type="transmembrane region" description="Helical" evidence="7">
    <location>
        <begin position="63"/>
        <end position="82"/>
    </location>
</feature>
<evidence type="ECO:0000256" key="3">
    <source>
        <dbReference type="ARBA" id="ARBA00022679"/>
    </source>
</evidence>
<gene>
    <name evidence="9" type="primary">eptB</name>
    <name evidence="9" type="ORF">NCTC10851_00521</name>
</gene>
<dbReference type="InterPro" id="IPR058130">
    <property type="entry name" value="PEA_transf_C"/>
</dbReference>
<evidence type="ECO:0000256" key="7">
    <source>
        <dbReference type="SAM" id="Phobius"/>
    </source>
</evidence>
<reference evidence="9 10" key="1">
    <citation type="submission" date="2018-06" db="EMBL/GenBank/DDBJ databases">
        <authorList>
            <consortium name="Pathogen Informatics"/>
            <person name="Doyle S."/>
        </authorList>
    </citation>
    <scope>NUCLEOTIDE SEQUENCE [LARGE SCALE GENOMIC DNA]</scope>
    <source>
        <strain evidence="9 10">NCTC10851</strain>
    </source>
</reference>
<keyword evidence="2" id="KW-1003">Cell membrane</keyword>
<dbReference type="SUPFAM" id="SSF53649">
    <property type="entry name" value="Alkaline phosphatase-like"/>
    <property type="match status" value="1"/>
</dbReference>
<proteinExistence type="predicted"/>
<evidence type="ECO:0000313" key="9">
    <source>
        <dbReference type="EMBL" id="SUU34702.1"/>
    </source>
</evidence>
<organism evidence="9 10">
    <name type="scientific">Actinobacillus seminis</name>
    <dbReference type="NCBI Taxonomy" id="722"/>
    <lineage>
        <taxon>Bacteria</taxon>
        <taxon>Pseudomonadati</taxon>
        <taxon>Pseudomonadota</taxon>
        <taxon>Gammaproteobacteria</taxon>
        <taxon>Pasteurellales</taxon>
        <taxon>Pasteurellaceae</taxon>
        <taxon>Actinobacillus</taxon>
    </lineage>
</organism>
<feature type="transmembrane region" description="Helical" evidence="7">
    <location>
        <begin position="9"/>
        <end position="30"/>
    </location>
</feature>
<dbReference type="EMBL" id="UFSB01000001">
    <property type="protein sequence ID" value="SUU34702.1"/>
    <property type="molecule type" value="Genomic_DNA"/>
</dbReference>
<sequence>MKLTINKKTLFVLLGYPLFFLLSEIAYRFLFDLPNLGKYLETYAFFFAFVLLFYYAKWKITRFVIFGFFAVSQIFNAVHWQVYQNFINSTNYILFFKEITEVLHAGTSMLNIVIPVFLYALFETGIFWTIGLFRKKTSVNKPYGDLFFYLIFIYMFIRSFYSHQEFGLTSNPAYSRIKHNFFTISHLFGKALPYQLFDLSDVEKYHLRAPQVVDKPSVKNIVLIMGESLTATHVNAFGYERETMPFITSLSQEKPHTLLKESYSAGLMTANSLPAFFNAVPRPNGLEQIMKGNTNLFRLAEMQGFDTYFYSSQPEREMAIMSIMGKTWISHQIMPTQLGYDPYQGMHDHQLIPLFEKIDLTKGNHFIVLHQRGSHSVYGEYLSDDEKKFKGNTILDNYDSTIYNTDQFIEKVYHHLEKHSQGDYILIYTSDHGQYVTNTVYNQGTMEESQYLVPAFIYSSNKQVLDKIDSLKMCKRLFHQQLATFIINVMGFDMPISTCQKGVINSSVLTGDSGYLEVEMMQKPSLILPQRATDN</sequence>
<dbReference type="OrthoDB" id="9786870at2"/>
<feature type="transmembrane region" description="Helical" evidence="7">
    <location>
        <begin position="143"/>
        <end position="161"/>
    </location>
</feature>
<dbReference type="Proteomes" id="UP000254507">
    <property type="component" value="Unassembled WGS sequence"/>
</dbReference>
<dbReference type="GO" id="GO:0016776">
    <property type="term" value="F:phosphotransferase activity, phosphate group as acceptor"/>
    <property type="evidence" value="ECO:0007669"/>
    <property type="project" value="TreeGrafter"/>
</dbReference>
<evidence type="ECO:0000256" key="5">
    <source>
        <dbReference type="ARBA" id="ARBA00022989"/>
    </source>
</evidence>
<feature type="transmembrane region" description="Helical" evidence="7">
    <location>
        <begin position="102"/>
        <end position="122"/>
    </location>
</feature>
<evidence type="ECO:0000256" key="4">
    <source>
        <dbReference type="ARBA" id="ARBA00022692"/>
    </source>
</evidence>
<name>A0A380VC30_9PAST</name>